<sequence length="109" mass="12175">MRADVNKPWFATPAGATLYIAIHALAVLDAIAVPAAIMWWFAHLTRGGGPFGTTAAVLTTLWALKRAWRAIFRIDEYDWMVVKALFIVALLALVVTVVHVWQWVTRLMA</sequence>
<feature type="transmembrane region" description="Helical" evidence="1">
    <location>
        <begin position="47"/>
        <end position="64"/>
    </location>
</feature>
<evidence type="ECO:0000313" key="3">
    <source>
        <dbReference type="Proteomes" id="UP000737171"/>
    </source>
</evidence>
<dbReference type="RefSeq" id="WP_173132452.1">
    <property type="nucleotide sequence ID" value="NZ_JABRWJ010000011.1"/>
</dbReference>
<name>A0ABX2ESC4_9BURK</name>
<evidence type="ECO:0000313" key="2">
    <source>
        <dbReference type="EMBL" id="NRF71396.1"/>
    </source>
</evidence>
<gene>
    <name evidence="2" type="ORF">HLB44_30865</name>
</gene>
<keyword evidence="3" id="KW-1185">Reference proteome</keyword>
<evidence type="ECO:0000256" key="1">
    <source>
        <dbReference type="SAM" id="Phobius"/>
    </source>
</evidence>
<keyword evidence="1" id="KW-0472">Membrane</keyword>
<organism evidence="2 3">
    <name type="scientific">Pseudaquabacterium terrae</name>
    <dbReference type="NCBI Taxonomy" id="2732868"/>
    <lineage>
        <taxon>Bacteria</taxon>
        <taxon>Pseudomonadati</taxon>
        <taxon>Pseudomonadota</taxon>
        <taxon>Betaproteobacteria</taxon>
        <taxon>Burkholderiales</taxon>
        <taxon>Sphaerotilaceae</taxon>
        <taxon>Pseudaquabacterium</taxon>
    </lineage>
</organism>
<feature type="transmembrane region" description="Helical" evidence="1">
    <location>
        <begin position="20"/>
        <end position="41"/>
    </location>
</feature>
<keyword evidence="1" id="KW-1133">Transmembrane helix</keyword>
<comment type="caution">
    <text evidence="2">The sequence shown here is derived from an EMBL/GenBank/DDBJ whole genome shotgun (WGS) entry which is preliminary data.</text>
</comment>
<keyword evidence="1" id="KW-0812">Transmembrane</keyword>
<accession>A0ABX2ESC4</accession>
<dbReference type="EMBL" id="JABRWJ010000011">
    <property type="protein sequence ID" value="NRF71396.1"/>
    <property type="molecule type" value="Genomic_DNA"/>
</dbReference>
<protein>
    <submittedName>
        <fullName evidence="2">Uncharacterized protein</fullName>
    </submittedName>
</protein>
<dbReference type="Proteomes" id="UP000737171">
    <property type="component" value="Unassembled WGS sequence"/>
</dbReference>
<proteinExistence type="predicted"/>
<reference evidence="2 3" key="1">
    <citation type="submission" date="2020-05" db="EMBL/GenBank/DDBJ databases">
        <title>Aquincola sp. isolate from soil.</title>
        <authorList>
            <person name="Han J."/>
            <person name="Kim D.-U."/>
        </authorList>
    </citation>
    <scope>NUCLEOTIDE SEQUENCE [LARGE SCALE GENOMIC DNA]</scope>
    <source>
        <strain evidence="2 3">S2</strain>
    </source>
</reference>
<feature type="transmembrane region" description="Helical" evidence="1">
    <location>
        <begin position="84"/>
        <end position="104"/>
    </location>
</feature>